<dbReference type="EMBL" id="JAPEVI010000003">
    <property type="protein sequence ID" value="MCX2722745.1"/>
    <property type="molecule type" value="Genomic_DNA"/>
</dbReference>
<name>A0ABT3R0I6_9HYPH</name>
<evidence type="ECO:0000313" key="6">
    <source>
        <dbReference type="Proteomes" id="UP001300261"/>
    </source>
</evidence>
<dbReference type="Gene3D" id="1.25.40.10">
    <property type="entry name" value="Tetratricopeptide repeat domain"/>
    <property type="match status" value="2"/>
</dbReference>
<evidence type="ECO:0000256" key="3">
    <source>
        <dbReference type="PROSITE-ProRule" id="PRU00339"/>
    </source>
</evidence>
<keyword evidence="1" id="KW-0677">Repeat</keyword>
<evidence type="ECO:0000256" key="2">
    <source>
        <dbReference type="ARBA" id="ARBA00022803"/>
    </source>
</evidence>
<dbReference type="InterPro" id="IPR051012">
    <property type="entry name" value="CellSynth/LPSAsmb/PSIAsmb"/>
</dbReference>
<dbReference type="RefSeq" id="WP_265962402.1">
    <property type="nucleotide sequence ID" value="NZ_JAPEVI010000003.1"/>
</dbReference>
<comment type="caution">
    <text evidence="5">The sequence shown here is derived from an EMBL/GenBank/DDBJ whole genome shotgun (WGS) entry which is preliminary data.</text>
</comment>
<evidence type="ECO:0000313" key="5">
    <source>
        <dbReference type="EMBL" id="MCX2722745.1"/>
    </source>
</evidence>
<evidence type="ECO:0000256" key="4">
    <source>
        <dbReference type="SAM" id="MobiDB-lite"/>
    </source>
</evidence>
<dbReference type="SMART" id="SM00028">
    <property type="entry name" value="TPR"/>
    <property type="match status" value="4"/>
</dbReference>
<feature type="compositionally biased region" description="Basic and acidic residues" evidence="4">
    <location>
        <begin position="339"/>
        <end position="361"/>
    </location>
</feature>
<organism evidence="5 6">
    <name type="scientific">Roseibium salinum</name>
    <dbReference type="NCBI Taxonomy" id="1604349"/>
    <lineage>
        <taxon>Bacteria</taxon>
        <taxon>Pseudomonadati</taxon>
        <taxon>Pseudomonadota</taxon>
        <taxon>Alphaproteobacteria</taxon>
        <taxon>Hyphomicrobiales</taxon>
        <taxon>Stappiaceae</taxon>
        <taxon>Roseibium</taxon>
    </lineage>
</organism>
<dbReference type="Pfam" id="PF13432">
    <property type="entry name" value="TPR_16"/>
    <property type="match status" value="1"/>
</dbReference>
<evidence type="ECO:0000256" key="1">
    <source>
        <dbReference type="ARBA" id="ARBA00022737"/>
    </source>
</evidence>
<gene>
    <name evidence="5" type="ORF">ON753_10180</name>
</gene>
<dbReference type="Proteomes" id="UP001300261">
    <property type="component" value="Unassembled WGS sequence"/>
</dbReference>
<protein>
    <submittedName>
        <fullName evidence="5">Tetratricopeptide repeat protein</fullName>
    </submittedName>
</protein>
<keyword evidence="6" id="KW-1185">Reference proteome</keyword>
<dbReference type="InterPro" id="IPR019734">
    <property type="entry name" value="TPR_rpt"/>
</dbReference>
<dbReference type="PANTHER" id="PTHR45586:SF1">
    <property type="entry name" value="LIPOPOLYSACCHARIDE ASSEMBLY PROTEIN B"/>
    <property type="match status" value="1"/>
</dbReference>
<accession>A0ABT3R0I6</accession>
<dbReference type="PANTHER" id="PTHR45586">
    <property type="entry name" value="TPR REPEAT-CONTAINING PROTEIN PA4667"/>
    <property type="match status" value="1"/>
</dbReference>
<dbReference type="InterPro" id="IPR011990">
    <property type="entry name" value="TPR-like_helical_dom_sf"/>
</dbReference>
<proteinExistence type="predicted"/>
<keyword evidence="2 3" id="KW-0802">TPR repeat</keyword>
<dbReference type="PROSITE" id="PS50005">
    <property type="entry name" value="TPR"/>
    <property type="match status" value="1"/>
</dbReference>
<sequence length="400" mass="43003">MTAAARKAFEEAVSLEKSGDLDKALVSYLKAQELAPQDTEIAYRTACALLQAGYLEEAQSQLRRIVFAEPDHLSARASLGNCQLLLGDLANAKQNFAEVLEQTPDNRNALYGFASVLLKEDMTADAEVPVRRLMGLLPESPAVLSLFAEIQAKSDQSTAAIAAYRKALKAAPDYVPALLGLSEILIRRKRFDEIIELTLRASQLTPADPLPLELMSDALSGKGALEDAYEAAEEALKRNPRSVPVLVRLSVLARKLGRPAAGLKFALTGYDLDNKAQGPLNALGAALAAQKHANQARSVLTALSAGKSLDPEIRRFVENLISAEAGKPRTEPVSAEVKPAADEERPQEKAPVEKPEKDRSEAATQETGSADKKPQPDPEASSDAQGQIPNVLGLQRQDKS</sequence>
<feature type="repeat" description="TPR" evidence="3">
    <location>
        <begin position="73"/>
        <end position="106"/>
    </location>
</feature>
<feature type="region of interest" description="Disordered" evidence="4">
    <location>
        <begin position="327"/>
        <end position="400"/>
    </location>
</feature>
<reference evidence="5 6" key="1">
    <citation type="journal article" date="2016" name="Int. J. Syst. Evol. Microbiol.">
        <title>Labrenzia salina sp. nov., isolated from the rhizosphere of the halophyte Arthrocnemum macrostachyum.</title>
        <authorList>
            <person name="Camacho M."/>
            <person name="Redondo-Gomez S."/>
            <person name="Rodriguez-Llorente I."/>
            <person name="Rohde M."/>
            <person name="Sproer C."/>
            <person name="Schumann P."/>
            <person name="Klenk H.P."/>
            <person name="Montero-Calasanz M.D.C."/>
        </authorList>
    </citation>
    <scope>NUCLEOTIDE SEQUENCE [LARGE SCALE GENOMIC DNA]</scope>
    <source>
        <strain evidence="5 6">DSM 29163</strain>
    </source>
</reference>
<dbReference type="Pfam" id="PF13181">
    <property type="entry name" value="TPR_8"/>
    <property type="match status" value="1"/>
</dbReference>
<dbReference type="Pfam" id="PF14559">
    <property type="entry name" value="TPR_19"/>
    <property type="match status" value="1"/>
</dbReference>
<dbReference type="SUPFAM" id="SSF48452">
    <property type="entry name" value="TPR-like"/>
    <property type="match status" value="1"/>
</dbReference>